<dbReference type="Pfam" id="PF09468">
    <property type="entry name" value="RNase_H2-Ydr279"/>
    <property type="match status" value="1"/>
</dbReference>
<keyword evidence="3" id="KW-0539">Nucleus</keyword>
<evidence type="ECO:0000313" key="9">
    <source>
        <dbReference type="EMBL" id="KAL2810671.1"/>
    </source>
</evidence>
<reference evidence="9 10" key="1">
    <citation type="submission" date="2024-07" db="EMBL/GenBank/DDBJ databases">
        <title>Section-level genome sequencing and comparative genomics of Aspergillus sections Usti and Cavernicolus.</title>
        <authorList>
            <consortium name="Lawrence Berkeley National Laboratory"/>
            <person name="Nybo J.L."/>
            <person name="Vesth T.C."/>
            <person name="Theobald S."/>
            <person name="Frisvad J.C."/>
            <person name="Larsen T.O."/>
            <person name="Kjaerboelling I."/>
            <person name="Rothschild-Mancinelli K."/>
            <person name="Lyhne E.K."/>
            <person name="Kogle M.E."/>
            <person name="Barry K."/>
            <person name="Clum A."/>
            <person name="Na H."/>
            <person name="Ledsgaard L."/>
            <person name="Lin J."/>
            <person name="Lipzen A."/>
            <person name="Kuo A."/>
            <person name="Riley R."/>
            <person name="Mondo S."/>
            <person name="Labutti K."/>
            <person name="Haridas S."/>
            <person name="Pangalinan J."/>
            <person name="Salamov A.A."/>
            <person name="Simmons B.A."/>
            <person name="Magnuson J.K."/>
            <person name="Chen J."/>
            <person name="Drula E."/>
            <person name="Henrissat B."/>
            <person name="Wiebenga A."/>
            <person name="Lubbers R.J."/>
            <person name="Gomes A.C."/>
            <person name="Makela M.R."/>
            <person name="Stajich J."/>
            <person name="Grigoriev I.V."/>
            <person name="Mortensen U.H."/>
            <person name="De Vries R.P."/>
            <person name="Baker S.E."/>
            <person name="Andersen M.R."/>
        </authorList>
    </citation>
    <scope>NUCLEOTIDE SEQUENCE [LARGE SCALE GENOMIC DNA]</scope>
    <source>
        <strain evidence="9 10">CBS 588.65</strain>
    </source>
</reference>
<dbReference type="PANTHER" id="PTHR13383:SF11">
    <property type="entry name" value="RIBONUCLEASE H2 SUBUNIT B"/>
    <property type="match status" value="1"/>
</dbReference>
<evidence type="ECO:0000256" key="2">
    <source>
        <dbReference type="ARBA" id="ARBA00019062"/>
    </source>
</evidence>
<feature type="compositionally biased region" description="Low complexity" evidence="6">
    <location>
        <begin position="257"/>
        <end position="284"/>
    </location>
</feature>
<evidence type="ECO:0000256" key="1">
    <source>
        <dbReference type="ARBA" id="ARBA00004123"/>
    </source>
</evidence>
<feature type="region of interest" description="Disordered" evidence="6">
    <location>
        <begin position="230"/>
        <end position="291"/>
    </location>
</feature>
<dbReference type="InterPro" id="IPR040456">
    <property type="entry name" value="RNase_H2_suB"/>
</dbReference>
<dbReference type="InterPro" id="IPR019024">
    <property type="entry name" value="RNase_H2_suB_wHTH"/>
</dbReference>
<comment type="subcellular location">
    <subcellularLocation>
        <location evidence="1">Nucleus</location>
    </subcellularLocation>
</comment>
<comment type="function">
    <text evidence="4">Non catalytic subunit of RNase H2, an endonuclease that specifically degrades the RNA of RNA:DNA hybrids. Participates in DNA replication, possibly by mediating the removal of lagging-strand Okazaki fragment RNA primers during DNA replication. Mediates the excision of single ribonucleotides from DNA:RNA duplexes.</text>
</comment>
<gene>
    <name evidence="9" type="ORF">BJX63DRAFT_306741</name>
</gene>
<proteinExistence type="predicted"/>
<keyword evidence="10" id="KW-1185">Reference proteome</keyword>
<accession>A0ABR4H5I4</accession>
<dbReference type="Proteomes" id="UP001610334">
    <property type="component" value="Unassembled WGS sequence"/>
</dbReference>
<evidence type="ECO:0000256" key="5">
    <source>
        <dbReference type="ARBA" id="ARBA00033464"/>
    </source>
</evidence>
<feature type="compositionally biased region" description="Polar residues" evidence="6">
    <location>
        <begin position="1"/>
        <end position="14"/>
    </location>
</feature>
<dbReference type="Pfam" id="PF17745">
    <property type="entry name" value="Ydr279_N"/>
    <property type="match status" value="1"/>
</dbReference>
<feature type="region of interest" description="Disordered" evidence="6">
    <location>
        <begin position="1"/>
        <end position="29"/>
    </location>
</feature>
<protein>
    <recommendedName>
        <fullName evidence="2">Ribonuclease H2 subunit B</fullName>
    </recommendedName>
    <alternativeName>
        <fullName evidence="5">Ribonuclease HI subunit B</fullName>
    </alternativeName>
</protein>
<evidence type="ECO:0000256" key="6">
    <source>
        <dbReference type="SAM" id="MobiDB-lite"/>
    </source>
</evidence>
<dbReference type="EMBL" id="JBFXLT010000068">
    <property type="protein sequence ID" value="KAL2810671.1"/>
    <property type="molecule type" value="Genomic_DNA"/>
</dbReference>
<evidence type="ECO:0000256" key="4">
    <source>
        <dbReference type="ARBA" id="ARBA00024778"/>
    </source>
</evidence>
<feature type="region of interest" description="Disordered" evidence="6">
    <location>
        <begin position="361"/>
        <end position="408"/>
    </location>
</feature>
<evidence type="ECO:0000259" key="8">
    <source>
        <dbReference type="Pfam" id="PF17745"/>
    </source>
</evidence>
<evidence type="ECO:0000256" key="3">
    <source>
        <dbReference type="ARBA" id="ARBA00023242"/>
    </source>
</evidence>
<name>A0ABR4H5I4_9EURO</name>
<feature type="compositionally biased region" description="Basic and acidic residues" evidence="6">
    <location>
        <begin position="363"/>
        <end position="405"/>
    </location>
</feature>
<dbReference type="Gene3D" id="1.10.20.120">
    <property type="match status" value="1"/>
</dbReference>
<feature type="domain" description="Ribonuclease H2 subunit B wHTH" evidence="7">
    <location>
        <begin position="115"/>
        <end position="324"/>
    </location>
</feature>
<evidence type="ECO:0000259" key="7">
    <source>
        <dbReference type="Pfam" id="PF09468"/>
    </source>
</evidence>
<dbReference type="PANTHER" id="PTHR13383">
    <property type="entry name" value="RIBONUCLEASE H2 SUBUNIT B"/>
    <property type="match status" value="1"/>
</dbReference>
<dbReference type="InterPro" id="IPR041195">
    <property type="entry name" value="Rnh202_N"/>
</dbReference>
<sequence length="427" mass="46775">MRTRSAPPSEQSVSEKLPPSQPSKAPLKPSKAFILPSSASPDARFVTLPNPRSGDPTRYFFCPKLGLYEFTVVASPTQSPRSILYTSSQSEDKKSPGTISKAAELLVATPIDVVFFAIPLLCSSPSSNEGKKLFQPLDDIIDSHDDLPKHLRYILYHEHFRDTLLRRVDAVCDSVEASDEKLFRVSEAKVLEQLLAKAERMIAQGLPTSLEERFVKQALAAPLMAVTRTDITTGASSSSSARKEDESEAEPQEGKDTQSTTTTATASSSTSASTPESDSAPTSAGEELPDQHACPESIVRLQRLSTALSFLKSTYLSSELSSRLDSMLSAPESPVDFKPLHDHLKYLAELRAEALASRSMGDFSRKRNAEDDDAAEARAEKKRRKEEEEKKKKAGESRGVRELKKVNTTGMKKMSDFFGKAAAKKKS</sequence>
<dbReference type="CDD" id="cd09270">
    <property type="entry name" value="RNase_H2-B"/>
    <property type="match status" value="1"/>
</dbReference>
<evidence type="ECO:0000313" key="10">
    <source>
        <dbReference type="Proteomes" id="UP001610334"/>
    </source>
</evidence>
<organism evidence="9 10">
    <name type="scientific">Aspergillus granulosus</name>
    <dbReference type="NCBI Taxonomy" id="176169"/>
    <lineage>
        <taxon>Eukaryota</taxon>
        <taxon>Fungi</taxon>
        <taxon>Dikarya</taxon>
        <taxon>Ascomycota</taxon>
        <taxon>Pezizomycotina</taxon>
        <taxon>Eurotiomycetes</taxon>
        <taxon>Eurotiomycetidae</taxon>
        <taxon>Eurotiales</taxon>
        <taxon>Aspergillaceae</taxon>
        <taxon>Aspergillus</taxon>
        <taxon>Aspergillus subgen. Nidulantes</taxon>
    </lineage>
</organism>
<feature type="domain" description="Rnh202 triple barrel" evidence="8">
    <location>
        <begin position="34"/>
        <end position="112"/>
    </location>
</feature>
<comment type="caution">
    <text evidence="9">The sequence shown here is derived from an EMBL/GenBank/DDBJ whole genome shotgun (WGS) entry which is preliminary data.</text>
</comment>